<evidence type="ECO:0000313" key="5">
    <source>
        <dbReference type="Proteomes" id="UP000004947"/>
    </source>
</evidence>
<keyword evidence="2" id="KW-1133">Transmembrane helix</keyword>
<dbReference type="Gene3D" id="3.40.50.720">
    <property type="entry name" value="NAD(P)-binding Rossmann-like Domain"/>
    <property type="match status" value="2"/>
</dbReference>
<reference evidence="4 5" key="1">
    <citation type="journal article" date="2010" name="J. Bacteriol.">
        <title>Genome sequence of Lentisphaera araneosa HTCC2155T, the type species of the order Lentisphaerales in the phylum Lentisphaerae.</title>
        <authorList>
            <person name="Thrash J.C."/>
            <person name="Cho J.C."/>
            <person name="Vergin K.L."/>
            <person name="Morris R.M."/>
            <person name="Giovannoni S.J."/>
        </authorList>
    </citation>
    <scope>NUCLEOTIDE SEQUENCE [LARGE SCALE GENOMIC DNA]</scope>
    <source>
        <strain evidence="4 5">HTCC2155</strain>
    </source>
</reference>
<dbReference type="EMBL" id="ABCK01000003">
    <property type="protein sequence ID" value="EDM29031.1"/>
    <property type="molecule type" value="Genomic_DNA"/>
</dbReference>
<proteinExistence type="inferred from homology"/>
<evidence type="ECO:0000256" key="1">
    <source>
        <dbReference type="ARBA" id="ARBA00007430"/>
    </source>
</evidence>
<dbReference type="CDD" id="cd05237">
    <property type="entry name" value="UDP_invert_4-6DH_SDR_e"/>
    <property type="match status" value="1"/>
</dbReference>
<evidence type="ECO:0000259" key="3">
    <source>
        <dbReference type="Pfam" id="PF02719"/>
    </source>
</evidence>
<evidence type="ECO:0000256" key="2">
    <source>
        <dbReference type="SAM" id="Phobius"/>
    </source>
</evidence>
<organism evidence="4 5">
    <name type="scientific">Lentisphaera araneosa HTCC2155</name>
    <dbReference type="NCBI Taxonomy" id="313628"/>
    <lineage>
        <taxon>Bacteria</taxon>
        <taxon>Pseudomonadati</taxon>
        <taxon>Lentisphaerota</taxon>
        <taxon>Lentisphaeria</taxon>
        <taxon>Lentisphaerales</taxon>
        <taxon>Lentisphaeraceae</taxon>
        <taxon>Lentisphaera</taxon>
    </lineage>
</organism>
<dbReference type="InterPro" id="IPR029063">
    <property type="entry name" value="SAM-dependent_MTases_sf"/>
</dbReference>
<sequence length="625" mass="70981">MNLSTQLRSWPMRKSIILIWHCLGIFVTYYLAFLLRFDEELPDYVELFFISYPILMVCSVICFFLLQQFTGIWKYYSINDLFKTIAACVMTMIIFTLIIKKDLLGLNLEMSRMVLGIEFILLTGWSTASRAGVRFIRERRRKRILQSNEYKQNVLICGALDEADLFIRACSQDFQGLFCGIISDDLISHKRYIHGVQVYPKKLEDIGYIVKTYDITNIHILSPFNKPVETNTIIDSCAKAGVSPHFHTLPALGELAMGDISVSMIRKVDVSDLLGRVQANLDRNSIADSIADKKVMVTGAGGSIGSELCRQILTYKPRALILFESSELALYKIEKELLESLTSTPIISIAGDVRIKEDIRQAIKQLDGVDLIYHTAAYKHVPLMEKNISAAFRNNVLGTAVLADTAEEMGVKRFIMISSDKAVRPSNIMGATKRIAERYIQEREFKGTEFVAVRFGNVLDSSGSVIPLFKRLIKEGKPLTVTSPDMCRFFMTIPEAVDLVLMSGAVAQSSQIMVLEMGKPVKIYDLAVRLIELSGLKPHIDVKIEFCGLRPGEKEYEEILTEDENVIETDYDRIWLMQKDESKRLYEQVDLDLIQQYIQANEQIALRHLAQKYVPENTFTHGHDI</sequence>
<keyword evidence="5" id="KW-1185">Reference proteome</keyword>
<comment type="similarity">
    <text evidence="1">Belongs to the polysaccharide synthase family.</text>
</comment>
<protein>
    <submittedName>
        <fullName evidence="4">Predicted nucleoside-diphosphate sugar epimerase</fullName>
    </submittedName>
</protein>
<name>A6DHE8_9BACT</name>
<dbReference type="Proteomes" id="UP000004947">
    <property type="component" value="Unassembled WGS sequence"/>
</dbReference>
<dbReference type="Pfam" id="PF02719">
    <property type="entry name" value="Polysacc_synt_2"/>
    <property type="match status" value="1"/>
</dbReference>
<dbReference type="PANTHER" id="PTHR43318:SF1">
    <property type="entry name" value="POLYSACCHARIDE BIOSYNTHESIS PROTEIN EPSC-RELATED"/>
    <property type="match status" value="1"/>
</dbReference>
<dbReference type="InterPro" id="IPR003869">
    <property type="entry name" value="Polysac_CapD-like"/>
</dbReference>
<keyword evidence="2" id="KW-0472">Membrane</keyword>
<feature type="transmembrane region" description="Helical" evidence="2">
    <location>
        <begin position="16"/>
        <end position="35"/>
    </location>
</feature>
<keyword evidence="2" id="KW-0812">Transmembrane</keyword>
<feature type="domain" description="Polysaccharide biosynthesis protein CapD-like" evidence="3">
    <location>
        <begin position="295"/>
        <end position="577"/>
    </location>
</feature>
<feature type="transmembrane region" description="Helical" evidence="2">
    <location>
        <begin position="111"/>
        <end position="133"/>
    </location>
</feature>
<feature type="transmembrane region" description="Helical" evidence="2">
    <location>
        <begin position="47"/>
        <end position="69"/>
    </location>
</feature>
<feature type="transmembrane region" description="Helical" evidence="2">
    <location>
        <begin position="81"/>
        <end position="99"/>
    </location>
</feature>
<accession>A6DHE8</accession>
<dbReference type="RefSeq" id="WP_007277333.1">
    <property type="nucleotide sequence ID" value="NZ_ABCK01000003.1"/>
</dbReference>
<dbReference type="eggNOG" id="COG1086">
    <property type="taxonomic scope" value="Bacteria"/>
</dbReference>
<dbReference type="InterPro" id="IPR051203">
    <property type="entry name" value="Polysaccharide_Synthase-Rel"/>
</dbReference>
<dbReference type="SUPFAM" id="SSF51735">
    <property type="entry name" value="NAD(P)-binding Rossmann-fold domains"/>
    <property type="match status" value="1"/>
</dbReference>
<dbReference type="SUPFAM" id="SSF53335">
    <property type="entry name" value="S-adenosyl-L-methionine-dependent methyltransferases"/>
    <property type="match status" value="1"/>
</dbReference>
<comment type="caution">
    <text evidence="4">The sequence shown here is derived from an EMBL/GenBank/DDBJ whole genome shotgun (WGS) entry which is preliminary data.</text>
</comment>
<dbReference type="OrthoDB" id="9803111at2"/>
<evidence type="ECO:0000313" key="4">
    <source>
        <dbReference type="EMBL" id="EDM29031.1"/>
    </source>
</evidence>
<dbReference type="STRING" id="313628.LNTAR_14482"/>
<dbReference type="AlphaFoldDB" id="A6DHE8"/>
<dbReference type="PANTHER" id="PTHR43318">
    <property type="entry name" value="UDP-N-ACETYLGLUCOSAMINE 4,6-DEHYDRATASE"/>
    <property type="match status" value="1"/>
</dbReference>
<dbReference type="InterPro" id="IPR036291">
    <property type="entry name" value="NAD(P)-bd_dom_sf"/>
</dbReference>
<gene>
    <name evidence="4" type="ORF">LNTAR_14482</name>
</gene>